<evidence type="ECO:0000256" key="3">
    <source>
        <dbReference type="ARBA" id="ARBA00012426"/>
    </source>
</evidence>
<evidence type="ECO:0000256" key="6">
    <source>
        <dbReference type="ARBA" id="ARBA00023239"/>
    </source>
</evidence>
<comment type="catalytic activity">
    <reaction evidence="8">
        <text>L-arginine + H(+) = agmatine + CO2</text>
        <dbReference type="Rhea" id="RHEA:17641"/>
        <dbReference type="ChEBI" id="CHEBI:15378"/>
        <dbReference type="ChEBI" id="CHEBI:16526"/>
        <dbReference type="ChEBI" id="CHEBI:32682"/>
        <dbReference type="ChEBI" id="CHEBI:58145"/>
        <dbReference type="EC" id="4.1.1.19"/>
    </reaction>
</comment>
<dbReference type="PANTHER" id="PTHR40438">
    <property type="entry name" value="PYRUVOYL-DEPENDENT ARGININE DECARBOXYLASE"/>
    <property type="match status" value="1"/>
</dbReference>
<evidence type="ECO:0000256" key="2">
    <source>
        <dbReference type="ARBA" id="ARBA00008611"/>
    </source>
</evidence>
<evidence type="ECO:0000256" key="4">
    <source>
        <dbReference type="ARBA" id="ARBA00014727"/>
    </source>
</evidence>
<dbReference type="Proteomes" id="UP000177407">
    <property type="component" value="Unassembled WGS sequence"/>
</dbReference>
<dbReference type="PIRSF" id="PIRSF005216">
    <property type="entry name" value="Pyruvoyl-dep_arg_deCO2ase"/>
    <property type="match status" value="1"/>
</dbReference>
<protein>
    <recommendedName>
        <fullName evidence="4">Pyruvoyl-dependent arginine decarboxylase AaxB</fullName>
        <ecNumber evidence="3">4.1.1.19</ecNumber>
    </recommendedName>
</protein>
<dbReference type="GO" id="GO:0008792">
    <property type="term" value="F:arginine decarboxylase activity"/>
    <property type="evidence" value="ECO:0007669"/>
    <property type="project" value="UniProtKB-EC"/>
</dbReference>
<dbReference type="NCBIfam" id="TIGR00286">
    <property type="entry name" value="pyruvoyl-dependent arginine decarboxylase"/>
    <property type="match status" value="1"/>
</dbReference>
<gene>
    <name evidence="9" type="ORF">A2257_02835</name>
</gene>
<organism evidence="9 10">
    <name type="scientific">Candidatus Falkowbacteria bacterium RIFOXYA2_FULL_38_12</name>
    <dbReference type="NCBI Taxonomy" id="1797993"/>
    <lineage>
        <taxon>Bacteria</taxon>
        <taxon>Candidatus Falkowiibacteriota</taxon>
    </lineage>
</organism>
<keyword evidence="5" id="KW-0210">Decarboxylase</keyword>
<dbReference type="InterPro" id="IPR016105">
    <property type="entry name" value="Pyr-dep_his/arg-deCO2ase_sand"/>
</dbReference>
<dbReference type="Gene3D" id="3.30.60.30">
    <property type="match status" value="1"/>
</dbReference>
<dbReference type="SFLD" id="SFLDS00055">
    <property type="entry name" value="Pyruvoyl-Dependent_Histidine/A"/>
    <property type="match status" value="1"/>
</dbReference>
<dbReference type="HAMAP" id="MF_01404">
    <property type="entry name" value="PvlArgDC"/>
    <property type="match status" value="1"/>
</dbReference>
<dbReference type="NCBIfam" id="NF009064">
    <property type="entry name" value="PRK12398.1"/>
    <property type="match status" value="1"/>
</dbReference>
<dbReference type="Pfam" id="PF01862">
    <property type="entry name" value="PvlArgDC"/>
    <property type="match status" value="1"/>
</dbReference>
<comment type="similarity">
    <text evidence="2">Belongs to the pyruvoyl-dependent arginine decarboxylase family.</text>
</comment>
<proteinExistence type="inferred from homology"/>
<sequence>MVPQKVFFTKGVGRHKEMLQSFEAALRDAGIEKFNLVSVSSIHPPGCKNVSRTQGLKELSPGEVVFCVMARNATNESNRLLASSVGLALPADTSHYGYLSEHHSFGETDQKAGEYAEDLAASMLASTLGVEFDVNQAWDEREQIYKVSGKIVKTTNITQSAIVDKNGLWTTVIAVAVFIP</sequence>
<evidence type="ECO:0000256" key="1">
    <source>
        <dbReference type="ARBA" id="ARBA00001928"/>
    </source>
</evidence>
<evidence type="ECO:0000256" key="8">
    <source>
        <dbReference type="ARBA" id="ARBA00049309"/>
    </source>
</evidence>
<dbReference type="InterPro" id="IPR002724">
    <property type="entry name" value="Pyruvoyl-dep_arg_deCO2ase"/>
</dbReference>
<dbReference type="EC" id="4.1.1.19" evidence="3"/>
<comment type="caution">
    <text evidence="9">The sequence shown here is derived from an EMBL/GenBank/DDBJ whole genome shotgun (WGS) entry which is preliminary data.</text>
</comment>
<evidence type="ECO:0000313" key="10">
    <source>
        <dbReference type="Proteomes" id="UP000177407"/>
    </source>
</evidence>
<dbReference type="GO" id="GO:0006527">
    <property type="term" value="P:L-arginine catabolic process"/>
    <property type="evidence" value="ECO:0007669"/>
    <property type="project" value="InterPro"/>
</dbReference>
<reference evidence="9 10" key="1">
    <citation type="journal article" date="2016" name="Nat. Commun.">
        <title>Thousands of microbial genomes shed light on interconnected biogeochemical processes in an aquifer system.</title>
        <authorList>
            <person name="Anantharaman K."/>
            <person name="Brown C.T."/>
            <person name="Hug L.A."/>
            <person name="Sharon I."/>
            <person name="Castelle C.J."/>
            <person name="Probst A.J."/>
            <person name="Thomas B.C."/>
            <person name="Singh A."/>
            <person name="Wilkins M.J."/>
            <person name="Karaoz U."/>
            <person name="Brodie E.L."/>
            <person name="Williams K.H."/>
            <person name="Hubbard S.S."/>
            <person name="Banfield J.F."/>
        </authorList>
    </citation>
    <scope>NUCLEOTIDE SEQUENCE [LARGE SCALE GENOMIC DNA]</scope>
</reference>
<keyword evidence="6" id="KW-0456">Lyase</keyword>
<comment type="cofactor">
    <cofactor evidence="1">
        <name>pyruvate</name>
        <dbReference type="ChEBI" id="CHEBI:15361"/>
    </cofactor>
</comment>
<evidence type="ECO:0000313" key="9">
    <source>
        <dbReference type="EMBL" id="OGF20836.1"/>
    </source>
</evidence>
<keyword evidence="7" id="KW-0670">Pyruvate</keyword>
<dbReference type="PANTHER" id="PTHR40438:SF1">
    <property type="entry name" value="PYRUVOYL-DEPENDENT ARGININE DECARBOXYLASE"/>
    <property type="match status" value="1"/>
</dbReference>
<dbReference type="Gene3D" id="3.50.20.10">
    <property type="entry name" value="Pyruvoyl-Dependent Histidine Decarboxylase, subunit B"/>
    <property type="match status" value="1"/>
</dbReference>
<evidence type="ECO:0000256" key="5">
    <source>
        <dbReference type="ARBA" id="ARBA00022793"/>
    </source>
</evidence>
<dbReference type="InterPro" id="IPR016104">
    <property type="entry name" value="Pyr-dep_his/arg-deCO2ase"/>
</dbReference>
<dbReference type="SFLD" id="SFLDG01170">
    <property type="entry name" value="Pyruvoyl-dependent_arginine_de"/>
    <property type="match status" value="1"/>
</dbReference>
<name>A0A1F5S2G6_9BACT</name>
<evidence type="ECO:0000256" key="7">
    <source>
        <dbReference type="ARBA" id="ARBA00023317"/>
    </source>
</evidence>
<dbReference type="AlphaFoldDB" id="A0A1F5S2G6"/>
<dbReference type="SUPFAM" id="SSF56271">
    <property type="entry name" value="Pyruvoyl-dependent histidine and arginine decarboxylases"/>
    <property type="match status" value="1"/>
</dbReference>
<dbReference type="EMBL" id="MFGA01000020">
    <property type="protein sequence ID" value="OGF20836.1"/>
    <property type="molecule type" value="Genomic_DNA"/>
</dbReference>
<accession>A0A1F5S2G6</accession>